<dbReference type="EMBL" id="JBHTBQ010000044">
    <property type="protein sequence ID" value="MFC7421749.1"/>
    <property type="molecule type" value="Genomic_DNA"/>
</dbReference>
<protein>
    <recommendedName>
        <fullName evidence="3">CopG family transcriptional regulator</fullName>
    </recommendedName>
</protein>
<gene>
    <name evidence="1" type="ORF">ACFQNF_17970</name>
</gene>
<accession>A0ABW2R2Y0</accession>
<dbReference type="RefSeq" id="WP_380189301.1">
    <property type="nucleotide sequence ID" value="NZ_JBHTBQ010000044.1"/>
</dbReference>
<organism evidence="1 2">
    <name type="scientific">Iodobacter arcticus</name>
    <dbReference type="NCBI Taxonomy" id="590593"/>
    <lineage>
        <taxon>Bacteria</taxon>
        <taxon>Pseudomonadati</taxon>
        <taxon>Pseudomonadota</taxon>
        <taxon>Betaproteobacteria</taxon>
        <taxon>Neisseriales</taxon>
        <taxon>Chitinibacteraceae</taxon>
        <taxon>Iodobacter</taxon>
    </lineage>
</organism>
<evidence type="ECO:0000313" key="1">
    <source>
        <dbReference type="EMBL" id="MFC7421749.1"/>
    </source>
</evidence>
<evidence type="ECO:0008006" key="3">
    <source>
        <dbReference type="Google" id="ProtNLM"/>
    </source>
</evidence>
<comment type="caution">
    <text evidence="1">The sequence shown here is derived from an EMBL/GenBank/DDBJ whole genome shotgun (WGS) entry which is preliminary data.</text>
</comment>
<sequence length="76" mass="8387">MNLHLPTDLQVALDGLAIQQGDTPDALARRVLTDYVQEQTRLQEALAIGEWSLNNEPTYSANEAIALTRQVLNRAA</sequence>
<dbReference type="Proteomes" id="UP001596473">
    <property type="component" value="Unassembled WGS sequence"/>
</dbReference>
<evidence type="ECO:0000313" key="2">
    <source>
        <dbReference type="Proteomes" id="UP001596473"/>
    </source>
</evidence>
<reference evidence="2" key="1">
    <citation type="journal article" date="2019" name="Int. J. Syst. Evol. Microbiol.">
        <title>The Global Catalogue of Microorganisms (GCM) 10K type strain sequencing project: providing services to taxonomists for standard genome sequencing and annotation.</title>
        <authorList>
            <consortium name="The Broad Institute Genomics Platform"/>
            <consortium name="The Broad Institute Genome Sequencing Center for Infectious Disease"/>
            <person name="Wu L."/>
            <person name="Ma J."/>
        </authorList>
    </citation>
    <scope>NUCLEOTIDE SEQUENCE [LARGE SCALE GENOMIC DNA]</scope>
    <source>
        <strain evidence="2">CCUG 62945</strain>
    </source>
</reference>
<proteinExistence type="predicted"/>
<keyword evidence="2" id="KW-1185">Reference proteome</keyword>
<name>A0ABW2R2Y0_9NEIS</name>